<name>A0ABN9X454_9DINO</name>
<feature type="region of interest" description="Disordered" evidence="5">
    <location>
        <begin position="63"/>
        <end position="118"/>
    </location>
</feature>
<dbReference type="PROSITE" id="PS50199">
    <property type="entry name" value="ZF_RANBP2_2"/>
    <property type="match status" value="1"/>
</dbReference>
<dbReference type="EMBL" id="CAUYUJ010019615">
    <property type="protein sequence ID" value="CAK0892456.1"/>
    <property type="molecule type" value="Genomic_DNA"/>
</dbReference>
<feature type="domain" description="RanBP2-type" evidence="6">
    <location>
        <begin position="490"/>
        <end position="519"/>
    </location>
</feature>
<evidence type="ECO:0000256" key="5">
    <source>
        <dbReference type="SAM" id="MobiDB-lite"/>
    </source>
</evidence>
<feature type="region of interest" description="Disordered" evidence="5">
    <location>
        <begin position="1"/>
        <end position="21"/>
    </location>
</feature>
<dbReference type="InterPro" id="IPR037197">
    <property type="entry name" value="WWE_dom_sf"/>
</dbReference>
<evidence type="ECO:0000313" key="8">
    <source>
        <dbReference type="EMBL" id="CAK0892456.1"/>
    </source>
</evidence>
<dbReference type="InterPro" id="IPR004170">
    <property type="entry name" value="WWE_dom"/>
</dbReference>
<feature type="domain" description="WWE" evidence="7">
    <location>
        <begin position="428"/>
        <end position="508"/>
    </location>
</feature>
<protein>
    <recommendedName>
        <fullName evidence="10">RanBP2-type domain-containing protein</fullName>
    </recommendedName>
</protein>
<feature type="region of interest" description="Disordered" evidence="5">
    <location>
        <begin position="587"/>
        <end position="612"/>
    </location>
</feature>
<keyword evidence="9" id="KW-1185">Reference proteome</keyword>
<accession>A0ABN9X454</accession>
<evidence type="ECO:0000256" key="1">
    <source>
        <dbReference type="ARBA" id="ARBA00022723"/>
    </source>
</evidence>
<comment type="caution">
    <text evidence="8">The sequence shown here is derived from an EMBL/GenBank/DDBJ whole genome shotgun (WGS) entry which is preliminary data.</text>
</comment>
<organism evidence="8 9">
    <name type="scientific">Prorocentrum cordatum</name>
    <dbReference type="NCBI Taxonomy" id="2364126"/>
    <lineage>
        <taxon>Eukaryota</taxon>
        <taxon>Sar</taxon>
        <taxon>Alveolata</taxon>
        <taxon>Dinophyceae</taxon>
        <taxon>Prorocentrales</taxon>
        <taxon>Prorocentraceae</taxon>
        <taxon>Prorocentrum</taxon>
    </lineage>
</organism>
<dbReference type="Pfam" id="PF02825">
    <property type="entry name" value="WWE"/>
    <property type="match status" value="1"/>
</dbReference>
<gene>
    <name evidence="8" type="ORF">PCOR1329_LOCUS72112</name>
</gene>
<feature type="compositionally biased region" description="Low complexity" evidence="5">
    <location>
        <begin position="587"/>
        <end position="607"/>
    </location>
</feature>
<evidence type="ECO:0000259" key="6">
    <source>
        <dbReference type="PROSITE" id="PS50199"/>
    </source>
</evidence>
<evidence type="ECO:0008006" key="10">
    <source>
        <dbReference type="Google" id="ProtNLM"/>
    </source>
</evidence>
<evidence type="ECO:0000256" key="4">
    <source>
        <dbReference type="PROSITE-ProRule" id="PRU00322"/>
    </source>
</evidence>
<dbReference type="PROSITE" id="PS50918">
    <property type="entry name" value="WWE"/>
    <property type="match status" value="1"/>
</dbReference>
<evidence type="ECO:0000313" key="9">
    <source>
        <dbReference type="Proteomes" id="UP001189429"/>
    </source>
</evidence>
<reference evidence="8" key="1">
    <citation type="submission" date="2023-10" db="EMBL/GenBank/DDBJ databases">
        <authorList>
            <person name="Chen Y."/>
            <person name="Shah S."/>
            <person name="Dougan E. K."/>
            <person name="Thang M."/>
            <person name="Chan C."/>
        </authorList>
    </citation>
    <scope>NUCLEOTIDE SEQUENCE [LARGE SCALE GENOMIC DNA]</scope>
</reference>
<feature type="compositionally biased region" description="Basic residues" evidence="5">
    <location>
        <begin position="95"/>
        <end position="105"/>
    </location>
</feature>
<keyword evidence="2 4" id="KW-0863">Zinc-finger</keyword>
<feature type="region of interest" description="Disordered" evidence="5">
    <location>
        <begin position="304"/>
        <end position="327"/>
    </location>
</feature>
<dbReference type="InterPro" id="IPR001876">
    <property type="entry name" value="Znf_RanBP2"/>
</dbReference>
<dbReference type="Gene3D" id="3.30.720.50">
    <property type="match status" value="1"/>
</dbReference>
<evidence type="ECO:0000256" key="2">
    <source>
        <dbReference type="ARBA" id="ARBA00022771"/>
    </source>
</evidence>
<evidence type="ECO:0000256" key="3">
    <source>
        <dbReference type="ARBA" id="ARBA00022833"/>
    </source>
</evidence>
<keyword evidence="3" id="KW-0862">Zinc</keyword>
<dbReference type="Proteomes" id="UP001189429">
    <property type="component" value="Unassembled WGS sequence"/>
</dbReference>
<dbReference type="SUPFAM" id="SSF117839">
    <property type="entry name" value="WWE domain"/>
    <property type="match status" value="1"/>
</dbReference>
<proteinExistence type="predicted"/>
<evidence type="ECO:0000259" key="7">
    <source>
        <dbReference type="PROSITE" id="PS50918"/>
    </source>
</evidence>
<sequence length="773" mass="81045">MAGRRWPDVLDGGGGGRRRAGAARVRGAVALRRRQDGLARGTAREAGSARAGSRFGLAVVARGARARDARPGSGALHHRHRQRREPPPRSSLRPGARRRLGRRRAAPQDEAARARGAPARRGAELLEYGARSGCRHLLQQAWKARDFGPEALAALLPTHEAPLVALGAAGQVESFSLAFRSCSPGGVTVYATVYAASVADILAHLAAQVDSAGASGAGAVVLMCPLAAEPELRRLGLVDLCAAAAPGTEPVARRCVLLEREFPENAQRAEQSSTERGTPGFRLSAWRDPGWASGSREHKYMPRAGARAKHKPLATLPSEEGLEEKGEERRGEFVAIRVGSSAEAGADYTPLFELVATSVATLAAPDASVDVYAQVHEDVKAADSKFLAQGRAVWKAWLNVGAQSGAKRASHRPFSASPREVLRQVRDAFAVQDPGAAAPARWQWQDRGGWKDHDPCESQQLEAGFHSGAATFEISARGHTYTIVGMQLLGGGLWDCAACGEPNRQFRGSCNSCGAAPPEPLARAASASCAPPGADVFSQRLLPGGSASCLEVMFSGARTRAEIREALRSCGGDESRACEVLLRQGDAPTASSSSSASPGAPRGGAVSHSELSRAAGPTLTWCGCTEDVVGREGPASSAAGGPGRPADAARKACWMYADLWAVARVNGLRWSRQMDERALIWKTEAAGAGPRAEVAACPRGAGRRGGGVRVARGGPGPVCNGARVGLVHRSGGCGGRAGAGEHRLAQRELVQGGGQRRALLSLQRVEERLEAVR</sequence>
<keyword evidence="1" id="KW-0479">Metal-binding</keyword>
<dbReference type="PROSITE" id="PS01358">
    <property type="entry name" value="ZF_RANBP2_1"/>
    <property type="match status" value="1"/>
</dbReference>